<dbReference type="InterPro" id="IPR000073">
    <property type="entry name" value="AB_hydrolase_1"/>
</dbReference>
<protein>
    <submittedName>
        <fullName evidence="2">Alpha/beta fold hydrolase</fullName>
    </submittedName>
</protein>
<keyword evidence="2" id="KW-0378">Hydrolase</keyword>
<dbReference type="InterPro" id="IPR029058">
    <property type="entry name" value="AB_hydrolase_fold"/>
</dbReference>
<dbReference type="InterPro" id="IPR050471">
    <property type="entry name" value="AB_hydrolase"/>
</dbReference>
<evidence type="ECO:0000313" key="2">
    <source>
        <dbReference type="EMBL" id="MXP21841.1"/>
    </source>
</evidence>
<gene>
    <name evidence="2" type="ORF">GIY30_10815</name>
</gene>
<evidence type="ECO:0000259" key="1">
    <source>
        <dbReference type="Pfam" id="PF00561"/>
    </source>
</evidence>
<dbReference type="Gene3D" id="3.40.50.1820">
    <property type="entry name" value="alpha/beta hydrolase"/>
    <property type="match status" value="1"/>
</dbReference>
<feature type="domain" description="AB hydrolase-1" evidence="1">
    <location>
        <begin position="30"/>
        <end position="130"/>
    </location>
</feature>
<name>A0A6L7GRT5_9ACTN</name>
<sequence>MTPPFRYADLRGARLAWNQTGRGPAAVWAHGMSTNSYGQESSGQFDWRAVSSAHRLIRYDARGHGRSSGGRTAVEYTWPELAQDLLALLDVTAPGERVHAIGASMGTATILCAALAAPGGFDRLVLTTPPTIWQTRRAMAALRESDAAEIERDGLAAYLRAAPDVPASPALAEAKRHVGPIAVPSSIYPWVLRGSAITDLPPADDLGMLDRPTMILSWTGDPAHPVSSGELLAEALPNAELQVAATPAELRSWPAAVADFLASA</sequence>
<organism evidence="2 3">
    <name type="scientific">Gordonia mangrovi</name>
    <dbReference type="NCBI Taxonomy" id="2665643"/>
    <lineage>
        <taxon>Bacteria</taxon>
        <taxon>Bacillati</taxon>
        <taxon>Actinomycetota</taxon>
        <taxon>Actinomycetes</taxon>
        <taxon>Mycobacteriales</taxon>
        <taxon>Gordoniaceae</taxon>
        <taxon>Gordonia</taxon>
    </lineage>
</organism>
<dbReference type="GO" id="GO:0046503">
    <property type="term" value="P:glycerolipid catabolic process"/>
    <property type="evidence" value="ECO:0007669"/>
    <property type="project" value="TreeGrafter"/>
</dbReference>
<dbReference type="AlphaFoldDB" id="A0A6L7GRT5"/>
<dbReference type="Proteomes" id="UP000475545">
    <property type="component" value="Unassembled WGS sequence"/>
</dbReference>
<reference evidence="2 3" key="1">
    <citation type="submission" date="2019-11" db="EMBL/GenBank/DDBJ databases">
        <title>Gordonia sp. nov., a novel actinobacterium isolated from mangrove soil in Hainan.</title>
        <authorList>
            <person name="Huang X."/>
            <person name="Xie Y."/>
            <person name="Chu X."/>
            <person name="Xiao K."/>
        </authorList>
    </citation>
    <scope>NUCLEOTIDE SEQUENCE [LARGE SCALE GENOMIC DNA]</scope>
    <source>
        <strain evidence="2 3">HNM0687</strain>
    </source>
</reference>
<accession>A0A6L7GRT5</accession>
<dbReference type="GO" id="GO:0004806">
    <property type="term" value="F:triacylglycerol lipase activity"/>
    <property type="evidence" value="ECO:0007669"/>
    <property type="project" value="TreeGrafter"/>
</dbReference>
<dbReference type="Pfam" id="PF00561">
    <property type="entry name" value="Abhydrolase_1"/>
    <property type="match status" value="1"/>
</dbReference>
<dbReference type="RefSeq" id="WP_160901981.1">
    <property type="nucleotide sequence ID" value="NZ_CP102850.1"/>
</dbReference>
<dbReference type="PANTHER" id="PTHR43433">
    <property type="entry name" value="HYDROLASE, ALPHA/BETA FOLD FAMILY PROTEIN"/>
    <property type="match status" value="1"/>
</dbReference>
<dbReference type="EMBL" id="WMBR01000002">
    <property type="protein sequence ID" value="MXP21841.1"/>
    <property type="molecule type" value="Genomic_DNA"/>
</dbReference>
<dbReference type="PANTHER" id="PTHR43433:SF5">
    <property type="entry name" value="AB HYDROLASE-1 DOMAIN-CONTAINING PROTEIN"/>
    <property type="match status" value="1"/>
</dbReference>
<proteinExistence type="predicted"/>
<comment type="caution">
    <text evidence="2">The sequence shown here is derived from an EMBL/GenBank/DDBJ whole genome shotgun (WGS) entry which is preliminary data.</text>
</comment>
<keyword evidence="3" id="KW-1185">Reference proteome</keyword>
<evidence type="ECO:0000313" key="3">
    <source>
        <dbReference type="Proteomes" id="UP000475545"/>
    </source>
</evidence>
<dbReference type="SUPFAM" id="SSF53474">
    <property type="entry name" value="alpha/beta-Hydrolases"/>
    <property type="match status" value="1"/>
</dbReference>